<evidence type="ECO:0000313" key="3">
    <source>
        <dbReference type="Proteomes" id="UP001324634"/>
    </source>
</evidence>
<dbReference type="Proteomes" id="UP001324634">
    <property type="component" value="Chromosome"/>
</dbReference>
<evidence type="ECO:0000256" key="1">
    <source>
        <dbReference type="SAM" id="Phobius"/>
    </source>
</evidence>
<evidence type="ECO:0000313" key="2">
    <source>
        <dbReference type="EMBL" id="WPU65329.1"/>
    </source>
</evidence>
<organism evidence="2 3">
    <name type="scientific">Peredibacter starrii</name>
    <dbReference type="NCBI Taxonomy" id="28202"/>
    <lineage>
        <taxon>Bacteria</taxon>
        <taxon>Pseudomonadati</taxon>
        <taxon>Bdellovibrionota</taxon>
        <taxon>Bacteriovoracia</taxon>
        <taxon>Bacteriovoracales</taxon>
        <taxon>Bacteriovoracaceae</taxon>
        <taxon>Peredibacter</taxon>
    </lineage>
</organism>
<feature type="transmembrane region" description="Helical" evidence="1">
    <location>
        <begin position="74"/>
        <end position="93"/>
    </location>
</feature>
<accession>A0AAX4HPZ1</accession>
<gene>
    <name evidence="2" type="ORF">SOO65_01050</name>
</gene>
<keyword evidence="1" id="KW-1133">Transmembrane helix</keyword>
<name>A0AAX4HPZ1_9BACT</name>
<dbReference type="EMBL" id="CP139487">
    <property type="protein sequence ID" value="WPU65329.1"/>
    <property type="molecule type" value="Genomic_DNA"/>
</dbReference>
<keyword evidence="1" id="KW-0472">Membrane</keyword>
<keyword evidence="1" id="KW-0812">Transmembrane</keyword>
<feature type="transmembrane region" description="Helical" evidence="1">
    <location>
        <begin position="12"/>
        <end position="31"/>
    </location>
</feature>
<protein>
    <recommendedName>
        <fullName evidence="4">PilZ domain-containing protein</fullName>
    </recommendedName>
</protein>
<proteinExistence type="predicted"/>
<dbReference type="RefSeq" id="WP_321395583.1">
    <property type="nucleotide sequence ID" value="NZ_CP139487.1"/>
</dbReference>
<evidence type="ECO:0008006" key="4">
    <source>
        <dbReference type="Google" id="ProtNLM"/>
    </source>
</evidence>
<dbReference type="KEGG" id="psti:SOO65_01050"/>
<feature type="transmembrane region" description="Helical" evidence="1">
    <location>
        <begin position="51"/>
        <end position="67"/>
    </location>
</feature>
<dbReference type="AlphaFoldDB" id="A0AAX4HPZ1"/>
<keyword evidence="3" id="KW-1185">Reference proteome</keyword>
<reference evidence="2 3" key="1">
    <citation type="submission" date="2023-11" db="EMBL/GenBank/DDBJ databases">
        <title>Peredibacter starrii A3.12.</title>
        <authorList>
            <person name="Mitchell R.J."/>
        </authorList>
    </citation>
    <scope>NUCLEOTIDE SEQUENCE [LARGE SCALE GENOMIC DNA]</scope>
    <source>
        <strain evidence="2 3">A3.12</strain>
    </source>
</reference>
<sequence length="242" mass="28450">MEQLKVKKKDILILNVVAYLGLAFFFLYLQHAYRHHISPFSLVYLKKGLELFWYVALTLGASAILIWRHHRYSIIVYAASIILVGFKVLEGLFIEFNKIIVVALFFYTVISYFLYQLLNYYLSLASINTNYSHQDLFDPLLKKIPCKIRWEDNEVEGNLSNWDFEGCFIKLDEAKTFPTKVTLEVTFQERQFTQEGEVVAETLDLTGVGIRFERKAKELNVFNWTEFMDLAQELGFQPERLR</sequence>
<feature type="transmembrane region" description="Helical" evidence="1">
    <location>
        <begin position="99"/>
        <end position="118"/>
    </location>
</feature>